<dbReference type="Proteomes" id="UP000799778">
    <property type="component" value="Unassembled WGS sequence"/>
</dbReference>
<gene>
    <name evidence="6" type="ORF">BU24DRAFT_462395</name>
</gene>
<dbReference type="InterPro" id="IPR011006">
    <property type="entry name" value="CheY-like_superfamily"/>
</dbReference>
<dbReference type="InterPro" id="IPR050956">
    <property type="entry name" value="2C_system_His_kinase"/>
</dbReference>
<comment type="caution">
    <text evidence="2">Lacks conserved residue(s) required for the propagation of feature annotation.</text>
</comment>
<feature type="domain" description="Response regulatory" evidence="5">
    <location>
        <begin position="981"/>
        <end position="1130"/>
    </location>
</feature>
<dbReference type="Pfam" id="PF02518">
    <property type="entry name" value="HATPase_c"/>
    <property type="match status" value="1"/>
</dbReference>
<dbReference type="InterPro" id="IPR003594">
    <property type="entry name" value="HATPase_dom"/>
</dbReference>
<dbReference type="SMART" id="SM00388">
    <property type="entry name" value="HisKA"/>
    <property type="match status" value="1"/>
</dbReference>
<dbReference type="AlphaFoldDB" id="A0A6A5XVD5"/>
<feature type="region of interest" description="Disordered" evidence="3">
    <location>
        <begin position="281"/>
        <end position="302"/>
    </location>
</feature>
<sequence>MSDWQTWQWMMQQTIFPDKLSPGSFNHRIFKVAAMKELNLTSNLSSVNGPPHLGFYAGTPILTKHGIGIGVVFLVDGCERKKLRIVEIKALEEVASRCIELMDLTREKCFHERWVSIQEELEIFVQTHVLTAQAIEEPPIRKTIVGLEHKRSKKRLAPLRIAEPPLVGEDNPEIQGEESQRLVRAELERDERIAQEDNEQDARTLKAEASHNNKRGRLQGETVYRKLFRRAAQCLQQAMEVDGAVFVDGLVGYHGGVQPVSETEQELNKEITAVTRQAILREKQKSIPPTDNSPGHRKRRYQYKRQDKIQSHTRVFTSAEYQRGVKVKQLALLLGASFHDETDVAETSDSGVARGLSTINEGFLQRLMDRHPTGAIWYLQGTKMTLVDGDMLVGGDQNREAEKLTKAFPSAKQLMFQPLKDPTSVKRLAACFVWRNAGFPTFEPVMDLRSLKSFLRVVESEISRTDSAAAVKQQETFVSSVSHELRTPLHGILGAVQLLQDTGLSTLQNALVDTITTCGSTLHETLTSVLSYAKINQFERRQHKYRQRRPPDTEWALQDRRLSGSGPDRDYEGLYIRTNVAMLCEEIVGVLEAGQSFSQYISNSNVTVALYVDYEDNWSYYTEPGALRRIIVNLVGNALKYTSEGSVEVKMSSSKNSQDGDANSNDQIDGRTLILTIQDTGKGISKDFLENQLFVPFTQEDTATSHGVGLGMSIVKSLVSLLAGEIHVKSEVGKGTEIKLRIPMRLAEPTVEISDKSALALEQKISLIRQQRLTVVVFGLPDPVKSSLTSYLRDWFHCTIVEGTTESSPDIILVDEGNEEVFELVNSTADTYGKSGILLSIVVTQKNLANPMKLVQGYQKWERIPRPLGPNNVANAVLVCINKLRELRQQDSDGRVQKHVEMLLETHKERKNSVKTMHGVKWVERSISPKSFGDLPGMPSTIAPRQVATHLNTNTARQSIFPPSTRDAPLSVSDDVPRKLRILLVDDNTLNLRLLEAFLGKHGYHNVDQANNGEKAVKAFKGSPSGFDMIFMGKETLALLLPPFQLSNHMVTTAIDLSMPVMDGFEATRQIRCIEQERGGISYADPSVIVALTGLASGRDEEDAFTAGVDFYITKPVQFDELARLLEQREEERADLIGR</sequence>
<reference evidence="6" key="1">
    <citation type="journal article" date="2020" name="Stud. Mycol.">
        <title>101 Dothideomycetes genomes: a test case for predicting lifestyles and emergence of pathogens.</title>
        <authorList>
            <person name="Haridas S."/>
            <person name="Albert R."/>
            <person name="Binder M."/>
            <person name="Bloem J."/>
            <person name="Labutti K."/>
            <person name="Salamov A."/>
            <person name="Andreopoulos B."/>
            <person name="Baker S."/>
            <person name="Barry K."/>
            <person name="Bills G."/>
            <person name="Bluhm B."/>
            <person name="Cannon C."/>
            <person name="Castanera R."/>
            <person name="Culley D."/>
            <person name="Daum C."/>
            <person name="Ezra D."/>
            <person name="Gonzalez J."/>
            <person name="Henrissat B."/>
            <person name="Kuo A."/>
            <person name="Liang C."/>
            <person name="Lipzen A."/>
            <person name="Lutzoni F."/>
            <person name="Magnuson J."/>
            <person name="Mondo S."/>
            <person name="Nolan M."/>
            <person name="Ohm R."/>
            <person name="Pangilinan J."/>
            <person name="Park H.-J."/>
            <person name="Ramirez L."/>
            <person name="Alfaro M."/>
            <person name="Sun H."/>
            <person name="Tritt A."/>
            <person name="Yoshinaga Y."/>
            <person name="Zwiers L.-H."/>
            <person name="Turgeon B."/>
            <person name="Goodwin S."/>
            <person name="Spatafora J."/>
            <person name="Crous P."/>
            <person name="Grigoriev I."/>
        </authorList>
    </citation>
    <scope>NUCLEOTIDE SEQUENCE</scope>
    <source>
        <strain evidence="6">CBS 175.79</strain>
    </source>
</reference>
<dbReference type="PROSITE" id="PS50110">
    <property type="entry name" value="RESPONSE_REGULATORY"/>
    <property type="match status" value="1"/>
</dbReference>
<dbReference type="Pfam" id="PF00512">
    <property type="entry name" value="HisKA"/>
    <property type="match status" value="1"/>
</dbReference>
<dbReference type="OrthoDB" id="60033at2759"/>
<dbReference type="PROSITE" id="PS50109">
    <property type="entry name" value="HIS_KIN"/>
    <property type="match status" value="1"/>
</dbReference>
<organism evidence="6 7">
    <name type="scientific">Aaosphaeria arxii CBS 175.79</name>
    <dbReference type="NCBI Taxonomy" id="1450172"/>
    <lineage>
        <taxon>Eukaryota</taxon>
        <taxon>Fungi</taxon>
        <taxon>Dikarya</taxon>
        <taxon>Ascomycota</taxon>
        <taxon>Pezizomycotina</taxon>
        <taxon>Dothideomycetes</taxon>
        <taxon>Pleosporomycetidae</taxon>
        <taxon>Pleosporales</taxon>
        <taxon>Pleosporales incertae sedis</taxon>
        <taxon>Aaosphaeria</taxon>
    </lineage>
</organism>
<keyword evidence="1" id="KW-0597">Phosphoprotein</keyword>
<dbReference type="EMBL" id="ML978069">
    <property type="protein sequence ID" value="KAF2016214.1"/>
    <property type="molecule type" value="Genomic_DNA"/>
</dbReference>
<dbReference type="SMART" id="SM00387">
    <property type="entry name" value="HATPase_c"/>
    <property type="match status" value="1"/>
</dbReference>
<dbReference type="InterPro" id="IPR004358">
    <property type="entry name" value="Sig_transdc_His_kin-like_C"/>
</dbReference>
<dbReference type="InterPro" id="IPR005467">
    <property type="entry name" value="His_kinase_dom"/>
</dbReference>
<dbReference type="RefSeq" id="XP_033384553.1">
    <property type="nucleotide sequence ID" value="XM_033532001.1"/>
</dbReference>
<protein>
    <submittedName>
        <fullName evidence="6">Uncharacterized protein</fullName>
    </submittedName>
</protein>
<name>A0A6A5XVD5_9PLEO</name>
<proteinExistence type="predicted"/>
<evidence type="ECO:0000256" key="2">
    <source>
        <dbReference type="PROSITE-ProRule" id="PRU00169"/>
    </source>
</evidence>
<dbReference type="InterPro" id="IPR036097">
    <property type="entry name" value="HisK_dim/P_sf"/>
</dbReference>
<dbReference type="GO" id="GO:0000155">
    <property type="term" value="F:phosphorelay sensor kinase activity"/>
    <property type="evidence" value="ECO:0007669"/>
    <property type="project" value="InterPro"/>
</dbReference>
<accession>A0A6A5XVD5</accession>
<dbReference type="PANTHER" id="PTHR43719">
    <property type="entry name" value="TWO-COMPONENT HISTIDINE KINASE"/>
    <property type="match status" value="1"/>
</dbReference>
<dbReference type="Gene3D" id="3.40.50.2300">
    <property type="match status" value="1"/>
</dbReference>
<dbReference type="PANTHER" id="PTHR43719:SF72">
    <property type="entry name" value="HISTIDINE KINASE_RESPONSE REGULATOR, PUTATIVE (AFU_ORTHOLOGUE AFUA_8G06140)-RELATED"/>
    <property type="match status" value="1"/>
</dbReference>
<evidence type="ECO:0000259" key="5">
    <source>
        <dbReference type="PROSITE" id="PS50110"/>
    </source>
</evidence>
<dbReference type="CDD" id="cd17546">
    <property type="entry name" value="REC_hyHK_CKI1_RcsC-like"/>
    <property type="match status" value="1"/>
</dbReference>
<feature type="domain" description="Histidine kinase" evidence="4">
    <location>
        <begin position="480"/>
        <end position="746"/>
    </location>
</feature>
<evidence type="ECO:0000259" key="4">
    <source>
        <dbReference type="PROSITE" id="PS50109"/>
    </source>
</evidence>
<evidence type="ECO:0000313" key="7">
    <source>
        <dbReference type="Proteomes" id="UP000799778"/>
    </source>
</evidence>
<dbReference type="GeneID" id="54289398"/>
<feature type="compositionally biased region" description="Basic and acidic residues" evidence="3">
    <location>
        <begin position="549"/>
        <end position="564"/>
    </location>
</feature>
<evidence type="ECO:0000313" key="6">
    <source>
        <dbReference type="EMBL" id="KAF2016214.1"/>
    </source>
</evidence>
<dbReference type="SUPFAM" id="SSF55874">
    <property type="entry name" value="ATPase domain of HSP90 chaperone/DNA topoisomerase II/histidine kinase"/>
    <property type="match status" value="1"/>
</dbReference>
<keyword evidence="7" id="KW-1185">Reference proteome</keyword>
<evidence type="ECO:0000256" key="1">
    <source>
        <dbReference type="ARBA" id="ARBA00022553"/>
    </source>
</evidence>
<dbReference type="SUPFAM" id="SSF47384">
    <property type="entry name" value="Homodimeric domain of signal transducing histidine kinase"/>
    <property type="match status" value="1"/>
</dbReference>
<dbReference type="Gene3D" id="1.10.287.130">
    <property type="match status" value="1"/>
</dbReference>
<dbReference type="CDD" id="cd00082">
    <property type="entry name" value="HisKA"/>
    <property type="match status" value="1"/>
</dbReference>
<dbReference type="SMART" id="SM00448">
    <property type="entry name" value="REC"/>
    <property type="match status" value="1"/>
</dbReference>
<evidence type="ECO:0000256" key="3">
    <source>
        <dbReference type="SAM" id="MobiDB-lite"/>
    </source>
</evidence>
<dbReference type="InterPro" id="IPR003661">
    <property type="entry name" value="HisK_dim/P_dom"/>
</dbReference>
<dbReference type="InterPro" id="IPR001789">
    <property type="entry name" value="Sig_transdc_resp-reg_receiver"/>
</dbReference>
<dbReference type="PRINTS" id="PR00344">
    <property type="entry name" value="BCTRLSENSOR"/>
</dbReference>
<dbReference type="Gene3D" id="3.30.565.10">
    <property type="entry name" value="Histidine kinase-like ATPase, C-terminal domain"/>
    <property type="match status" value="1"/>
</dbReference>
<dbReference type="InterPro" id="IPR036890">
    <property type="entry name" value="HATPase_C_sf"/>
</dbReference>
<dbReference type="SUPFAM" id="SSF52172">
    <property type="entry name" value="CheY-like"/>
    <property type="match status" value="1"/>
</dbReference>
<feature type="region of interest" description="Disordered" evidence="3">
    <location>
        <begin position="542"/>
        <end position="564"/>
    </location>
</feature>